<dbReference type="EMBL" id="SNRY01002180">
    <property type="protein sequence ID" value="KAA6326358.1"/>
    <property type="molecule type" value="Genomic_DNA"/>
</dbReference>
<dbReference type="AlphaFoldDB" id="A0A5J4QYH4"/>
<accession>A0A5J4QYH4</accession>
<evidence type="ECO:0000313" key="1">
    <source>
        <dbReference type="EMBL" id="KAA6326358.1"/>
    </source>
</evidence>
<name>A0A5J4QYH4_9ZZZZ</name>
<reference evidence="1" key="1">
    <citation type="submission" date="2019-03" db="EMBL/GenBank/DDBJ databases">
        <title>Single cell metagenomics reveals metabolic interactions within the superorganism composed of flagellate Streblomastix strix and complex community of Bacteroidetes bacteria on its surface.</title>
        <authorList>
            <person name="Treitli S.C."/>
            <person name="Kolisko M."/>
            <person name="Husnik F."/>
            <person name="Keeling P."/>
            <person name="Hampl V."/>
        </authorList>
    </citation>
    <scope>NUCLEOTIDE SEQUENCE</scope>
    <source>
        <strain evidence="1">STM</strain>
    </source>
</reference>
<proteinExistence type="predicted"/>
<sequence>MLYANSANGLIGYGKNDNANRFNTNGVHCCIVYVFKVADLAAPRLLLLSSHSDQISKRTPV</sequence>
<gene>
    <name evidence="1" type="ORF">EZS27_024524</name>
</gene>
<protein>
    <submittedName>
        <fullName evidence="1">Uncharacterized protein</fullName>
    </submittedName>
</protein>
<organism evidence="1">
    <name type="scientific">termite gut metagenome</name>
    <dbReference type="NCBI Taxonomy" id="433724"/>
    <lineage>
        <taxon>unclassified sequences</taxon>
        <taxon>metagenomes</taxon>
        <taxon>organismal metagenomes</taxon>
    </lineage>
</organism>
<comment type="caution">
    <text evidence="1">The sequence shown here is derived from an EMBL/GenBank/DDBJ whole genome shotgun (WGS) entry which is preliminary data.</text>
</comment>